<protein>
    <submittedName>
        <fullName evidence="1">Uncharacterized protein</fullName>
    </submittedName>
</protein>
<accession>A0A251NRM4</accession>
<dbReference type="AlphaFoldDB" id="A0A251NRM4"/>
<dbReference type="Gramene" id="ONI01966">
    <property type="protein sequence ID" value="ONI01966"/>
    <property type="gene ID" value="PRUPE_6G169500"/>
</dbReference>
<name>A0A251NRM4_PRUPE</name>
<keyword evidence="2" id="KW-1185">Reference proteome</keyword>
<gene>
    <name evidence="1" type="ORF">PRUPE_6G169500</name>
</gene>
<proteinExistence type="predicted"/>
<organism evidence="1 2">
    <name type="scientific">Prunus persica</name>
    <name type="common">Peach</name>
    <name type="synonym">Amygdalus persica</name>
    <dbReference type="NCBI Taxonomy" id="3760"/>
    <lineage>
        <taxon>Eukaryota</taxon>
        <taxon>Viridiplantae</taxon>
        <taxon>Streptophyta</taxon>
        <taxon>Embryophyta</taxon>
        <taxon>Tracheophyta</taxon>
        <taxon>Spermatophyta</taxon>
        <taxon>Magnoliopsida</taxon>
        <taxon>eudicotyledons</taxon>
        <taxon>Gunneridae</taxon>
        <taxon>Pentapetalae</taxon>
        <taxon>rosids</taxon>
        <taxon>fabids</taxon>
        <taxon>Rosales</taxon>
        <taxon>Rosaceae</taxon>
        <taxon>Amygdaloideae</taxon>
        <taxon>Amygdaleae</taxon>
        <taxon>Prunus</taxon>
    </lineage>
</organism>
<dbReference type="EMBL" id="CM007656">
    <property type="protein sequence ID" value="ONI01966.1"/>
    <property type="molecule type" value="Genomic_DNA"/>
</dbReference>
<reference evidence="1 2" key="1">
    <citation type="journal article" date="2013" name="Nat. Genet.">
        <title>The high-quality draft genome of peach (Prunus persica) identifies unique patterns of genetic diversity, domestication and genome evolution.</title>
        <authorList>
            <consortium name="International Peach Genome Initiative"/>
            <person name="Verde I."/>
            <person name="Abbott A.G."/>
            <person name="Scalabrin S."/>
            <person name="Jung S."/>
            <person name="Shu S."/>
            <person name="Marroni F."/>
            <person name="Zhebentyayeva T."/>
            <person name="Dettori M.T."/>
            <person name="Grimwood J."/>
            <person name="Cattonaro F."/>
            <person name="Zuccolo A."/>
            <person name="Rossini L."/>
            <person name="Jenkins J."/>
            <person name="Vendramin E."/>
            <person name="Meisel L.A."/>
            <person name="Decroocq V."/>
            <person name="Sosinski B."/>
            <person name="Prochnik S."/>
            <person name="Mitros T."/>
            <person name="Policriti A."/>
            <person name="Cipriani G."/>
            <person name="Dondini L."/>
            <person name="Ficklin S."/>
            <person name="Goodstein D.M."/>
            <person name="Xuan P."/>
            <person name="Del Fabbro C."/>
            <person name="Aramini V."/>
            <person name="Copetti D."/>
            <person name="Gonzalez S."/>
            <person name="Horner D.S."/>
            <person name="Falchi R."/>
            <person name="Lucas S."/>
            <person name="Mica E."/>
            <person name="Maldonado J."/>
            <person name="Lazzari B."/>
            <person name="Bielenberg D."/>
            <person name="Pirona R."/>
            <person name="Miculan M."/>
            <person name="Barakat A."/>
            <person name="Testolin R."/>
            <person name="Stella A."/>
            <person name="Tartarini S."/>
            <person name="Tonutti P."/>
            <person name="Arus P."/>
            <person name="Orellana A."/>
            <person name="Wells C."/>
            <person name="Main D."/>
            <person name="Vizzotto G."/>
            <person name="Silva H."/>
            <person name="Salamini F."/>
            <person name="Schmutz J."/>
            <person name="Morgante M."/>
            <person name="Rokhsar D.S."/>
        </authorList>
    </citation>
    <scope>NUCLEOTIDE SEQUENCE [LARGE SCALE GENOMIC DNA]</scope>
    <source>
        <strain evidence="2">cv. Nemared</strain>
    </source>
</reference>
<evidence type="ECO:0000313" key="1">
    <source>
        <dbReference type="EMBL" id="ONI01966.1"/>
    </source>
</evidence>
<sequence>MELSHCYAKGIRIMEVASRQKSFGLAVCWLSSGLLRWKGREKFLKIPDLLKLRDYGTRLRFGPLYGHLFQLTSGVFLCPIFF</sequence>
<dbReference type="Proteomes" id="UP000006882">
    <property type="component" value="Chromosome G6"/>
</dbReference>
<evidence type="ECO:0000313" key="2">
    <source>
        <dbReference type="Proteomes" id="UP000006882"/>
    </source>
</evidence>